<dbReference type="RefSeq" id="WP_121977722.1">
    <property type="nucleotide sequence ID" value="NZ_JBHTLH010000005.1"/>
</dbReference>
<organism evidence="3 4">
    <name type="scientific">Lentilactobacillus raoultii</name>
    <dbReference type="NCBI Taxonomy" id="1987503"/>
    <lineage>
        <taxon>Bacteria</taxon>
        <taxon>Bacillati</taxon>
        <taxon>Bacillota</taxon>
        <taxon>Bacilli</taxon>
        <taxon>Lactobacillales</taxon>
        <taxon>Lactobacillaceae</taxon>
        <taxon>Lentilactobacillus</taxon>
    </lineage>
</organism>
<evidence type="ECO:0000256" key="1">
    <source>
        <dbReference type="SAM" id="MobiDB-lite"/>
    </source>
</evidence>
<comment type="caution">
    <text evidence="3">The sequence shown here is derived from an EMBL/GenBank/DDBJ whole genome shotgun (WGS) entry which is preliminary data.</text>
</comment>
<evidence type="ECO:0000313" key="3">
    <source>
        <dbReference type="EMBL" id="MFD1124117.1"/>
    </source>
</evidence>
<evidence type="ECO:0000313" key="4">
    <source>
        <dbReference type="Proteomes" id="UP001597156"/>
    </source>
</evidence>
<feature type="chain" id="PRO_5047069309" description="D-alanyl-D-alanine carboxypeptidase" evidence="2">
    <location>
        <begin position="30"/>
        <end position="290"/>
    </location>
</feature>
<accession>A0ABW3PEN0</accession>
<gene>
    <name evidence="3" type="ORF">ACFQ22_01905</name>
</gene>
<feature type="compositionally biased region" description="Polar residues" evidence="1">
    <location>
        <begin position="125"/>
        <end position="136"/>
    </location>
</feature>
<feature type="signal peptide" evidence="2">
    <location>
        <begin position="1"/>
        <end position="29"/>
    </location>
</feature>
<proteinExistence type="predicted"/>
<protein>
    <recommendedName>
        <fullName evidence="5">D-alanyl-D-alanine carboxypeptidase</fullName>
    </recommendedName>
</protein>
<name>A0ABW3PEN0_9LACO</name>
<feature type="region of interest" description="Disordered" evidence="1">
    <location>
        <begin position="125"/>
        <end position="144"/>
    </location>
</feature>
<keyword evidence="2" id="KW-0732">Signal</keyword>
<keyword evidence="4" id="KW-1185">Reference proteome</keyword>
<reference evidence="4" key="1">
    <citation type="journal article" date="2019" name="Int. J. Syst. Evol. Microbiol.">
        <title>The Global Catalogue of Microorganisms (GCM) 10K type strain sequencing project: providing services to taxonomists for standard genome sequencing and annotation.</title>
        <authorList>
            <consortium name="The Broad Institute Genomics Platform"/>
            <consortium name="The Broad Institute Genome Sequencing Center for Infectious Disease"/>
            <person name="Wu L."/>
            <person name="Ma J."/>
        </authorList>
    </citation>
    <scope>NUCLEOTIDE SEQUENCE [LARGE SCALE GENOMIC DNA]</scope>
    <source>
        <strain evidence="4">CCUG 71848</strain>
    </source>
</reference>
<evidence type="ECO:0000256" key="2">
    <source>
        <dbReference type="SAM" id="SignalP"/>
    </source>
</evidence>
<dbReference type="EMBL" id="JBHTLH010000005">
    <property type="protein sequence ID" value="MFD1124117.1"/>
    <property type="molecule type" value="Genomic_DNA"/>
</dbReference>
<dbReference type="Proteomes" id="UP001597156">
    <property type="component" value="Unassembled WGS sequence"/>
</dbReference>
<evidence type="ECO:0008006" key="5">
    <source>
        <dbReference type="Google" id="ProtNLM"/>
    </source>
</evidence>
<sequence length="290" mass="32376">MKFKALIVPFLTTASFLGGGYLLTPSTHAAGVYHVVTSKAVTNVPYHWNGTSTKAYLWNSNLTVKQHHLTNYPKTTWYATKVLKMTNGHKTGIFYYVNNASGKTHGYVWKGYLVKGAYSAGATTTDKTSSNISKNNPGGVPHASQAELKDLKGWPVGEDYYDSSVTYYQDLPVIKSFTGTKESKKLDGIADTKLDNILGSEFQNESIGVSQNIKYIKLLTTPTQHQIQEFVSGKLIFSDFVLNDLKNQKINLNDYKGWQIGMNSTLIYKEAFNYYKTFGTYLIALLPPQK</sequence>